<protein>
    <submittedName>
        <fullName evidence="4">Group 1 glycosyl transferase</fullName>
    </submittedName>
</protein>
<dbReference type="Proteomes" id="UP000186868">
    <property type="component" value="Unassembled WGS sequence"/>
</dbReference>
<organism evidence="4 5">
    <name type="scientific">Hydrococcus rivularis NIES-593</name>
    <dbReference type="NCBI Taxonomy" id="1921803"/>
    <lineage>
        <taxon>Bacteria</taxon>
        <taxon>Bacillati</taxon>
        <taxon>Cyanobacteriota</taxon>
        <taxon>Cyanophyceae</taxon>
        <taxon>Pleurocapsales</taxon>
        <taxon>Hydrococcaceae</taxon>
        <taxon>Hydrococcus</taxon>
    </lineage>
</organism>
<keyword evidence="1" id="KW-0328">Glycosyltransferase</keyword>
<proteinExistence type="predicted"/>
<dbReference type="Gene3D" id="3.40.50.2000">
    <property type="entry name" value="Glycogen Phosphorylase B"/>
    <property type="match status" value="2"/>
</dbReference>
<keyword evidence="5" id="KW-1185">Reference proteome</keyword>
<evidence type="ECO:0000313" key="4">
    <source>
        <dbReference type="EMBL" id="OKH24470.1"/>
    </source>
</evidence>
<dbReference type="RefSeq" id="WP_073599043.1">
    <property type="nucleotide sequence ID" value="NZ_MRCB01000006.1"/>
</dbReference>
<reference evidence="4 5" key="1">
    <citation type="submission" date="2016-11" db="EMBL/GenBank/DDBJ databases">
        <title>Draft Genome Sequences of Nine Cyanobacterial Strains from Diverse Habitats.</title>
        <authorList>
            <person name="Zhu T."/>
            <person name="Hou S."/>
            <person name="Lu X."/>
            <person name="Hess W.R."/>
        </authorList>
    </citation>
    <scope>NUCLEOTIDE SEQUENCE [LARGE SCALE GENOMIC DNA]</scope>
    <source>
        <strain evidence="4 5">NIES-593</strain>
    </source>
</reference>
<dbReference type="PANTHER" id="PTHR12526:SF629">
    <property type="entry name" value="TEICHURONIC ACID BIOSYNTHESIS GLYCOSYLTRANSFERASE TUAH-RELATED"/>
    <property type="match status" value="1"/>
</dbReference>
<feature type="domain" description="Glycosyl transferase family 1" evidence="3">
    <location>
        <begin position="194"/>
        <end position="360"/>
    </location>
</feature>
<evidence type="ECO:0000313" key="5">
    <source>
        <dbReference type="Proteomes" id="UP000186868"/>
    </source>
</evidence>
<name>A0A1U7HLJ0_9CYAN</name>
<dbReference type="PANTHER" id="PTHR12526">
    <property type="entry name" value="GLYCOSYLTRANSFERASE"/>
    <property type="match status" value="1"/>
</dbReference>
<dbReference type="STRING" id="1921803.NIES593_07275"/>
<dbReference type="Pfam" id="PF00534">
    <property type="entry name" value="Glycos_transf_1"/>
    <property type="match status" value="1"/>
</dbReference>
<keyword evidence="2 4" id="KW-0808">Transferase</keyword>
<dbReference type="GO" id="GO:0016757">
    <property type="term" value="F:glycosyltransferase activity"/>
    <property type="evidence" value="ECO:0007669"/>
    <property type="project" value="UniProtKB-KW"/>
</dbReference>
<dbReference type="EMBL" id="MRCB01000006">
    <property type="protein sequence ID" value="OKH24470.1"/>
    <property type="molecule type" value="Genomic_DNA"/>
</dbReference>
<dbReference type="OrthoDB" id="9816564at2"/>
<evidence type="ECO:0000256" key="1">
    <source>
        <dbReference type="ARBA" id="ARBA00022676"/>
    </source>
</evidence>
<comment type="caution">
    <text evidence="4">The sequence shown here is derived from an EMBL/GenBank/DDBJ whole genome shotgun (WGS) entry which is preliminary data.</text>
</comment>
<dbReference type="InterPro" id="IPR001296">
    <property type="entry name" value="Glyco_trans_1"/>
</dbReference>
<evidence type="ECO:0000259" key="3">
    <source>
        <dbReference type="Pfam" id="PF00534"/>
    </source>
</evidence>
<dbReference type="SUPFAM" id="SSF53756">
    <property type="entry name" value="UDP-Glycosyltransferase/glycogen phosphorylase"/>
    <property type="match status" value="1"/>
</dbReference>
<sequence>MATLKSLLYLSNGNLPSKMAHTIQVAKMAQALSQQLENFELVTGGDLRSAFTGMDGEFQNWYGLHRHFKLVRLPTHIKVKYPFPQDYQSYRYFKLVLLYACLKSPSLVFTRSTLIADRLLKIGVPVLWEKHELIDDNSSSRKFFADKNFIGFVTISQRLADRCINSGLSPEKVLVAHSGVDVQSFLPYQEKHLARQKLSLPQAEKIILYSGHLYEYKGIPTLLETARMMPECRFVLVGGWVEDIDRVKQECNKLNLHNVQLVGHVTQTELASYLYAADVLIVPTSKYWHLGETTSPLKLFEYMVVKRPIVASALPTIMTVLRDRENALLAEPDEPLSFKDAIANLLENPILANNIAERAFQEVQNFTWDKRAKRIVEFSAERLKEVDRDTANLGKNLIRYLQQNLRAAFT</sequence>
<evidence type="ECO:0000256" key="2">
    <source>
        <dbReference type="ARBA" id="ARBA00022679"/>
    </source>
</evidence>
<dbReference type="AlphaFoldDB" id="A0A1U7HLJ0"/>
<gene>
    <name evidence="4" type="ORF">NIES593_07275</name>
</gene>
<accession>A0A1U7HLJ0</accession>